<reference evidence="2 3" key="1">
    <citation type="submission" date="2018-08" db="EMBL/GenBank/DDBJ databases">
        <title>Erythrobacter zhengii sp.nov., a bacterium isolated from deep-sea sediment.</title>
        <authorList>
            <person name="Fang C."/>
            <person name="Wu Y.-H."/>
            <person name="Sun C."/>
            <person name="Wang H."/>
            <person name="Cheng H."/>
            <person name="Meng F.-X."/>
            <person name="Wang C.-S."/>
            <person name="Xu X.-W."/>
        </authorList>
    </citation>
    <scope>NUCLEOTIDE SEQUENCE [LARGE SCALE GENOMIC DNA]</scope>
    <source>
        <strain evidence="2 3">CCTCC AB 2015396</strain>
    </source>
</reference>
<organism evidence="2 3">
    <name type="scientific">Aurantiacibacter xanthus</name>
    <dbReference type="NCBI Taxonomy" id="1784712"/>
    <lineage>
        <taxon>Bacteria</taxon>
        <taxon>Pseudomonadati</taxon>
        <taxon>Pseudomonadota</taxon>
        <taxon>Alphaproteobacteria</taxon>
        <taxon>Sphingomonadales</taxon>
        <taxon>Erythrobacteraceae</taxon>
        <taxon>Aurantiacibacter</taxon>
    </lineage>
</organism>
<dbReference type="OrthoDB" id="9807407at2"/>
<keyword evidence="3" id="KW-1185">Reference proteome</keyword>
<feature type="domain" description="VOC" evidence="1">
    <location>
        <begin position="11"/>
        <end position="130"/>
    </location>
</feature>
<accession>A0A3A1P4N4</accession>
<dbReference type="CDD" id="cd07262">
    <property type="entry name" value="VOC_like"/>
    <property type="match status" value="1"/>
</dbReference>
<sequence>MSVAVISGDGIFTRAMLRARDLDASARFYDAALSPLGWKILGPFDDERMPWDRNKPAFPVVRPGTGEASSSGVTIGFAAEATRGVDAFQAAGLAAGGTDEGAPGQRRHLPGAHAAYLRDPGGNRVCGYAFGDGN</sequence>
<dbReference type="PANTHER" id="PTHR35006">
    <property type="entry name" value="GLYOXALASE FAMILY PROTEIN (AFU_ORTHOLOGUE AFUA_5G14830)"/>
    <property type="match status" value="1"/>
</dbReference>
<dbReference type="AlphaFoldDB" id="A0A3A1P4N4"/>
<proteinExistence type="predicted"/>
<comment type="caution">
    <text evidence="2">The sequence shown here is derived from an EMBL/GenBank/DDBJ whole genome shotgun (WGS) entry which is preliminary data.</text>
</comment>
<dbReference type="Gene3D" id="3.10.180.10">
    <property type="entry name" value="2,3-Dihydroxybiphenyl 1,2-Dioxygenase, domain 1"/>
    <property type="match status" value="1"/>
</dbReference>
<dbReference type="Proteomes" id="UP000265366">
    <property type="component" value="Unassembled WGS sequence"/>
</dbReference>
<name>A0A3A1P4N4_9SPHN</name>
<dbReference type="SUPFAM" id="SSF54593">
    <property type="entry name" value="Glyoxalase/Bleomycin resistance protein/Dihydroxybiphenyl dioxygenase"/>
    <property type="match status" value="1"/>
</dbReference>
<gene>
    <name evidence="2" type="ORF">D2V17_11260</name>
</gene>
<evidence type="ECO:0000313" key="2">
    <source>
        <dbReference type="EMBL" id="RIV84846.1"/>
    </source>
</evidence>
<dbReference type="PROSITE" id="PS51819">
    <property type="entry name" value="VOC"/>
    <property type="match status" value="1"/>
</dbReference>
<dbReference type="InterPro" id="IPR029068">
    <property type="entry name" value="Glyas_Bleomycin-R_OHBP_Dase"/>
</dbReference>
<evidence type="ECO:0000259" key="1">
    <source>
        <dbReference type="PROSITE" id="PS51819"/>
    </source>
</evidence>
<evidence type="ECO:0000313" key="3">
    <source>
        <dbReference type="Proteomes" id="UP000265366"/>
    </source>
</evidence>
<dbReference type="PANTHER" id="PTHR35006:SF1">
    <property type="entry name" value="BLL2941 PROTEIN"/>
    <property type="match status" value="1"/>
</dbReference>
<dbReference type="InterPro" id="IPR037523">
    <property type="entry name" value="VOC_core"/>
</dbReference>
<dbReference type="EMBL" id="QXFM01000102">
    <property type="protein sequence ID" value="RIV84846.1"/>
    <property type="molecule type" value="Genomic_DNA"/>
</dbReference>
<protein>
    <submittedName>
        <fullName evidence="2">VOC family protein</fullName>
    </submittedName>
</protein>